<protein>
    <submittedName>
        <fullName evidence="1">Uncharacterized protein</fullName>
    </submittedName>
</protein>
<evidence type="ECO:0000313" key="2">
    <source>
        <dbReference type="Proteomes" id="UP000033411"/>
    </source>
</evidence>
<gene>
    <name evidence="1" type="ORF">WH87_04565</name>
</gene>
<dbReference type="OrthoDB" id="7359436at2"/>
<dbReference type="AlphaFoldDB" id="A0A0F5QFI3"/>
<organism evidence="1 2">
    <name type="scientific">Devosia epidermidihirudinis</name>
    <dbReference type="NCBI Taxonomy" id="1293439"/>
    <lineage>
        <taxon>Bacteria</taxon>
        <taxon>Pseudomonadati</taxon>
        <taxon>Pseudomonadota</taxon>
        <taxon>Alphaproteobacteria</taxon>
        <taxon>Hyphomicrobiales</taxon>
        <taxon>Devosiaceae</taxon>
        <taxon>Devosia</taxon>
    </lineage>
</organism>
<dbReference type="EMBL" id="LANJ01000011">
    <property type="protein sequence ID" value="KKC39478.1"/>
    <property type="molecule type" value="Genomic_DNA"/>
</dbReference>
<dbReference type="PATRIC" id="fig|1293439.3.peg.473"/>
<proteinExistence type="predicted"/>
<accession>A0A0F5QFI3</accession>
<comment type="caution">
    <text evidence="1">The sequence shown here is derived from an EMBL/GenBank/DDBJ whole genome shotgun (WGS) entry which is preliminary data.</text>
</comment>
<keyword evidence="2" id="KW-1185">Reference proteome</keyword>
<dbReference type="RefSeq" id="WP_046138297.1">
    <property type="nucleotide sequence ID" value="NZ_LANJ01000011.1"/>
</dbReference>
<reference evidence="1 2" key="1">
    <citation type="submission" date="2015-03" db="EMBL/GenBank/DDBJ databases">
        <authorList>
            <person name="Lepp D."/>
            <person name="Hassan Y.I."/>
            <person name="Li X.-Z."/>
            <person name="Zhou T."/>
        </authorList>
    </citation>
    <scope>NUCLEOTIDE SEQUENCE [LARGE SCALE GENOMIC DNA]</scope>
    <source>
        <strain evidence="1 2">E84</strain>
    </source>
</reference>
<evidence type="ECO:0000313" key="1">
    <source>
        <dbReference type="EMBL" id="KKC39478.1"/>
    </source>
</evidence>
<sequence length="101" mass="10883">MNTANLQLEGLLIAMASMTNLLVAKGLVSTEEIAGSLDRSEQTVLGDYRVEEMDPAQRDVIAFPIRLLKLANNGGSPGEVQTFSELAKLVGQTKDSYNDQA</sequence>
<dbReference type="Proteomes" id="UP000033411">
    <property type="component" value="Unassembled WGS sequence"/>
</dbReference>
<name>A0A0F5QFI3_9HYPH</name>